<evidence type="ECO:0000256" key="2">
    <source>
        <dbReference type="ARBA" id="ARBA00022517"/>
    </source>
</evidence>
<keyword evidence="3 5" id="KW-0699">rRNA-binding</keyword>
<dbReference type="OrthoDB" id="5293604at2"/>
<evidence type="ECO:0000313" key="8">
    <source>
        <dbReference type="Proteomes" id="UP000198623"/>
    </source>
</evidence>
<evidence type="ECO:0000256" key="4">
    <source>
        <dbReference type="ARBA" id="ARBA00022884"/>
    </source>
</evidence>
<dbReference type="InterPro" id="IPR023153">
    <property type="entry name" value="DarP_sf"/>
</dbReference>
<dbReference type="InterPro" id="IPR006839">
    <property type="entry name" value="DarP"/>
</dbReference>
<dbReference type="HAMAP" id="MF_00765">
    <property type="entry name" value="DarP"/>
    <property type="match status" value="1"/>
</dbReference>
<keyword evidence="4 5" id="KW-0694">RNA-binding</keyword>
<dbReference type="Proteomes" id="UP000198623">
    <property type="component" value="Unassembled WGS sequence"/>
</dbReference>
<dbReference type="Pfam" id="PF04751">
    <property type="entry name" value="DarP"/>
    <property type="match status" value="1"/>
</dbReference>
<dbReference type="RefSeq" id="WP_090729380.1">
    <property type="nucleotide sequence ID" value="NZ_FOOU01000013.1"/>
</dbReference>
<dbReference type="PIRSF" id="PIRSF016183">
    <property type="entry name" value="UCP016183"/>
    <property type="match status" value="1"/>
</dbReference>
<keyword evidence="8" id="KW-1185">Reference proteome</keyword>
<dbReference type="AlphaFoldDB" id="A0A1I2UMC3"/>
<dbReference type="STRING" id="1045558.SAMN05216175_11342"/>
<dbReference type="CDD" id="cd16331">
    <property type="entry name" value="YjgA-like"/>
    <property type="match status" value="1"/>
</dbReference>
<dbReference type="GO" id="GO:0005829">
    <property type="term" value="C:cytosol"/>
    <property type="evidence" value="ECO:0007669"/>
    <property type="project" value="TreeGrafter"/>
</dbReference>
<keyword evidence="1 5" id="KW-0963">Cytoplasm</keyword>
<dbReference type="NCBIfam" id="NF003593">
    <property type="entry name" value="PRK05255.1-1"/>
    <property type="match status" value="1"/>
</dbReference>
<evidence type="ECO:0000313" key="7">
    <source>
        <dbReference type="EMBL" id="SFG76797.1"/>
    </source>
</evidence>
<dbReference type="PANTHER" id="PTHR38101">
    <property type="entry name" value="UPF0307 PROTEIN YJGA"/>
    <property type="match status" value="1"/>
</dbReference>
<dbReference type="Gene3D" id="1.10.60.30">
    <property type="entry name" value="PSPTO4464-like domains"/>
    <property type="match status" value="2"/>
</dbReference>
<name>A0A1I2UMC3_9GAMM</name>
<sequence>MNEDNFENIEHDDDDDENFVSRSQKKREVEALQLLGERLVELKPAHLDKLPIDETLRTAIDFAKTLPHRSALRRQMQYIGKLMRFADGEAIAEAIDRFDVTKEAHNKVFHKLEKWRDRLIANDKDNSMLDVIISEYPHTDIQHLRQLVRNAQKEVALNKPPAAARKLFKYLRELEENQ</sequence>
<organism evidence="7 8">
    <name type="scientific">Neptunomonas qingdaonensis</name>
    <dbReference type="NCBI Taxonomy" id="1045558"/>
    <lineage>
        <taxon>Bacteria</taxon>
        <taxon>Pseudomonadati</taxon>
        <taxon>Pseudomonadota</taxon>
        <taxon>Gammaproteobacteria</taxon>
        <taxon>Oceanospirillales</taxon>
        <taxon>Oceanospirillaceae</taxon>
        <taxon>Neptunomonas</taxon>
    </lineage>
</organism>
<evidence type="ECO:0000256" key="3">
    <source>
        <dbReference type="ARBA" id="ARBA00022730"/>
    </source>
</evidence>
<dbReference type="GO" id="GO:0019843">
    <property type="term" value="F:rRNA binding"/>
    <property type="evidence" value="ECO:0007669"/>
    <property type="project" value="UniProtKB-UniRule"/>
</dbReference>
<dbReference type="PANTHER" id="PTHR38101:SF1">
    <property type="entry name" value="UPF0307 PROTEIN YJGA"/>
    <property type="match status" value="1"/>
</dbReference>
<comment type="function">
    <text evidence="5">Member of a network of 50S ribosomal subunit biogenesis factors which assembles along the 30S-50S interface, preventing incorrect 23S rRNA structures from forming. Promotes peptidyl transferase center (PTC) maturation.</text>
</comment>
<gene>
    <name evidence="5" type="primary">darP</name>
    <name evidence="7" type="ORF">SAMN05216175_11342</name>
</gene>
<comment type="subcellular location">
    <subcellularLocation>
        <location evidence="5">Cytoplasm</location>
    </subcellularLocation>
    <text evidence="5">Associates with late stage pre-50S ribosomal subunits.</text>
</comment>
<protein>
    <recommendedName>
        <fullName evidence="5">Dual-action ribosomal maturation protein DarP</fullName>
    </recommendedName>
    <alternativeName>
        <fullName evidence="5">Large ribosomal subunit assembly factor DarP</fullName>
    </alternativeName>
</protein>
<comment type="similarity">
    <text evidence="5">Belongs to the DarP family.</text>
</comment>
<dbReference type="GO" id="GO:0043022">
    <property type="term" value="F:ribosome binding"/>
    <property type="evidence" value="ECO:0007669"/>
    <property type="project" value="UniProtKB-UniRule"/>
</dbReference>
<dbReference type="GO" id="GO:1902626">
    <property type="term" value="P:assembly of large subunit precursor of preribosome"/>
    <property type="evidence" value="ECO:0007669"/>
    <property type="project" value="UniProtKB-UniRule"/>
</dbReference>
<evidence type="ECO:0000256" key="6">
    <source>
        <dbReference type="SAM" id="MobiDB-lite"/>
    </source>
</evidence>
<proteinExistence type="inferred from homology"/>
<dbReference type="SUPFAM" id="SSF158710">
    <property type="entry name" value="PSPTO4464-like"/>
    <property type="match status" value="1"/>
</dbReference>
<reference evidence="8" key="1">
    <citation type="submission" date="2016-10" db="EMBL/GenBank/DDBJ databases">
        <authorList>
            <person name="Varghese N."/>
            <person name="Submissions S."/>
        </authorList>
    </citation>
    <scope>NUCLEOTIDE SEQUENCE [LARGE SCALE GENOMIC DNA]</scope>
    <source>
        <strain evidence="8">CGMCC 1.10971</strain>
    </source>
</reference>
<feature type="region of interest" description="Disordered" evidence="6">
    <location>
        <begin position="1"/>
        <end position="22"/>
    </location>
</feature>
<dbReference type="EMBL" id="FOOU01000013">
    <property type="protein sequence ID" value="SFG76797.1"/>
    <property type="molecule type" value="Genomic_DNA"/>
</dbReference>
<accession>A0A1I2UMC3</accession>
<evidence type="ECO:0000256" key="5">
    <source>
        <dbReference type="HAMAP-Rule" id="MF_00765"/>
    </source>
</evidence>
<evidence type="ECO:0000256" key="1">
    <source>
        <dbReference type="ARBA" id="ARBA00022490"/>
    </source>
</evidence>
<feature type="compositionally biased region" description="Acidic residues" evidence="6">
    <location>
        <begin position="1"/>
        <end position="18"/>
    </location>
</feature>
<keyword evidence="2 5" id="KW-0690">Ribosome biogenesis</keyword>